<evidence type="ECO:0000313" key="2">
    <source>
        <dbReference type="EMBL" id="CAG6639002.1"/>
    </source>
</evidence>
<reference evidence="2" key="1">
    <citation type="submission" date="2021-05" db="EMBL/GenBank/DDBJ databases">
        <authorList>
            <person name="Alioto T."/>
            <person name="Alioto T."/>
            <person name="Gomez Garrido J."/>
        </authorList>
    </citation>
    <scope>NUCLEOTIDE SEQUENCE</scope>
</reference>
<dbReference type="AlphaFoldDB" id="A0A8D8VX50"/>
<proteinExistence type="predicted"/>
<name>A0A8D8VX50_9HEMI</name>
<feature type="transmembrane region" description="Helical" evidence="1">
    <location>
        <begin position="78"/>
        <end position="96"/>
    </location>
</feature>
<evidence type="ECO:0000256" key="1">
    <source>
        <dbReference type="SAM" id="Phobius"/>
    </source>
</evidence>
<keyword evidence="1" id="KW-0812">Transmembrane</keyword>
<organism evidence="2">
    <name type="scientific">Cacopsylla melanoneura</name>
    <dbReference type="NCBI Taxonomy" id="428564"/>
    <lineage>
        <taxon>Eukaryota</taxon>
        <taxon>Metazoa</taxon>
        <taxon>Ecdysozoa</taxon>
        <taxon>Arthropoda</taxon>
        <taxon>Hexapoda</taxon>
        <taxon>Insecta</taxon>
        <taxon>Pterygota</taxon>
        <taxon>Neoptera</taxon>
        <taxon>Paraneoptera</taxon>
        <taxon>Hemiptera</taxon>
        <taxon>Sternorrhyncha</taxon>
        <taxon>Psylloidea</taxon>
        <taxon>Psyllidae</taxon>
        <taxon>Psyllinae</taxon>
        <taxon>Cacopsylla</taxon>
    </lineage>
</organism>
<dbReference type="EMBL" id="HBUF01105074">
    <property type="protein sequence ID" value="CAG6639002.1"/>
    <property type="molecule type" value="Transcribed_RNA"/>
</dbReference>
<keyword evidence="1" id="KW-0472">Membrane</keyword>
<keyword evidence="1" id="KW-1133">Transmembrane helix</keyword>
<sequence length="102" mass="12144">MANRDTTVTLCCRWYTQKLRFHTDNGIGPQKRPYGEKKHPVEYRYNYTCKMNIILRSIQCLTLSSCEILIQRKYSINCLWYLLTTPVGLLLTDIYFRDSLQI</sequence>
<protein>
    <submittedName>
        <fullName evidence="2">Uncharacterized protein</fullName>
    </submittedName>
</protein>
<accession>A0A8D8VX50</accession>